<dbReference type="Proteomes" id="UP000695007">
    <property type="component" value="Unplaced"/>
</dbReference>
<feature type="compositionally biased region" description="Pro residues" evidence="7">
    <location>
        <begin position="25"/>
        <end position="39"/>
    </location>
</feature>
<dbReference type="InterPro" id="IPR018502">
    <property type="entry name" value="Annexin_repeat"/>
</dbReference>
<dbReference type="InterPro" id="IPR018252">
    <property type="entry name" value="Annexin_repeat_CS"/>
</dbReference>
<dbReference type="SMART" id="SM00335">
    <property type="entry name" value="ANX"/>
    <property type="match status" value="4"/>
</dbReference>
<feature type="compositionally biased region" description="Polar residues" evidence="7">
    <location>
        <begin position="179"/>
        <end position="189"/>
    </location>
</feature>
<dbReference type="GO" id="GO:0005886">
    <property type="term" value="C:plasma membrane"/>
    <property type="evidence" value="ECO:0007669"/>
    <property type="project" value="TreeGrafter"/>
</dbReference>
<dbReference type="RefSeq" id="XP_011497216.1">
    <property type="nucleotide sequence ID" value="XM_011498914.1"/>
</dbReference>
<dbReference type="PANTHER" id="PTHR10502:SF102">
    <property type="entry name" value="ANNEXIN B11"/>
    <property type="match status" value="1"/>
</dbReference>
<keyword evidence="5 6" id="KW-0111">Calcium/phospholipid-binding</keyword>
<dbReference type="PANTHER" id="PTHR10502">
    <property type="entry name" value="ANNEXIN"/>
    <property type="match status" value="1"/>
</dbReference>
<evidence type="ECO:0000256" key="6">
    <source>
        <dbReference type="RuleBase" id="RU003540"/>
    </source>
</evidence>
<protein>
    <recommendedName>
        <fullName evidence="6">Annexin</fullName>
    </recommendedName>
</protein>
<dbReference type="PROSITE" id="PS51897">
    <property type="entry name" value="ANNEXIN_2"/>
    <property type="match status" value="4"/>
</dbReference>
<evidence type="ECO:0000256" key="3">
    <source>
        <dbReference type="ARBA" id="ARBA00022837"/>
    </source>
</evidence>
<dbReference type="Pfam" id="PF00191">
    <property type="entry name" value="Annexin"/>
    <property type="match status" value="4"/>
</dbReference>
<name>A0AAJ6YFP8_9HYME</name>
<keyword evidence="3 6" id="KW-0106">Calcium</keyword>
<reference evidence="9" key="1">
    <citation type="submission" date="2025-08" db="UniProtKB">
        <authorList>
            <consortium name="RefSeq"/>
        </authorList>
    </citation>
    <scope>IDENTIFICATION</scope>
</reference>
<dbReference type="PROSITE" id="PS00223">
    <property type="entry name" value="ANNEXIN_1"/>
    <property type="match status" value="2"/>
</dbReference>
<feature type="compositionally biased region" description="Low complexity" evidence="7">
    <location>
        <begin position="200"/>
        <end position="213"/>
    </location>
</feature>
<feature type="compositionally biased region" description="Polar residues" evidence="7">
    <location>
        <begin position="53"/>
        <end position="79"/>
    </location>
</feature>
<keyword evidence="2 6" id="KW-0677">Repeat</keyword>
<dbReference type="GO" id="GO:0001786">
    <property type="term" value="F:phosphatidylserine binding"/>
    <property type="evidence" value="ECO:0007669"/>
    <property type="project" value="TreeGrafter"/>
</dbReference>
<evidence type="ECO:0000256" key="4">
    <source>
        <dbReference type="ARBA" id="ARBA00023216"/>
    </source>
</evidence>
<keyword evidence="4 6" id="KW-0041">Annexin</keyword>
<dbReference type="GO" id="GO:0005634">
    <property type="term" value="C:nucleus"/>
    <property type="evidence" value="ECO:0007669"/>
    <property type="project" value="TreeGrafter"/>
</dbReference>
<dbReference type="SUPFAM" id="SSF47874">
    <property type="entry name" value="Annexin"/>
    <property type="match status" value="1"/>
</dbReference>
<dbReference type="Gene3D" id="1.10.220.10">
    <property type="entry name" value="Annexin"/>
    <property type="match status" value="4"/>
</dbReference>
<feature type="region of interest" description="Disordered" evidence="7">
    <location>
        <begin position="1"/>
        <end position="79"/>
    </location>
</feature>
<dbReference type="InterPro" id="IPR037104">
    <property type="entry name" value="Annexin_sf"/>
</dbReference>
<evidence type="ECO:0000256" key="1">
    <source>
        <dbReference type="ARBA" id="ARBA00007831"/>
    </source>
</evidence>
<comment type="similarity">
    <text evidence="1 6">Belongs to the annexin family.</text>
</comment>
<dbReference type="FunFam" id="1.10.220.10:FF:000004">
    <property type="entry name" value="Annexin"/>
    <property type="match status" value="1"/>
</dbReference>
<dbReference type="GeneID" id="105361663"/>
<feature type="region of interest" description="Disordered" evidence="7">
    <location>
        <begin position="114"/>
        <end position="213"/>
    </location>
</feature>
<evidence type="ECO:0000256" key="5">
    <source>
        <dbReference type="ARBA" id="ARBA00023302"/>
    </source>
</evidence>
<evidence type="ECO:0000256" key="7">
    <source>
        <dbReference type="SAM" id="MobiDB-lite"/>
    </source>
</evidence>
<dbReference type="GO" id="GO:0005509">
    <property type="term" value="F:calcium ion binding"/>
    <property type="evidence" value="ECO:0007669"/>
    <property type="project" value="InterPro"/>
</dbReference>
<dbReference type="FunFam" id="1.10.220.10:FF:000002">
    <property type="entry name" value="Annexin"/>
    <property type="match status" value="1"/>
</dbReference>
<evidence type="ECO:0000313" key="9">
    <source>
        <dbReference type="RefSeq" id="XP_011497216.1"/>
    </source>
</evidence>
<dbReference type="InterPro" id="IPR001464">
    <property type="entry name" value="Annexin"/>
</dbReference>
<gene>
    <name evidence="9" type="primary">LOC105361663</name>
</gene>
<feature type="compositionally biased region" description="Low complexity" evidence="7">
    <location>
        <begin position="114"/>
        <end position="136"/>
    </location>
</feature>
<feature type="compositionally biased region" description="Polar residues" evidence="7">
    <location>
        <begin position="137"/>
        <end position="156"/>
    </location>
</feature>
<comment type="domain">
    <text evidence="6">A pair of annexin repeats may form one binding site for calcium and phospholipid.</text>
</comment>
<dbReference type="GO" id="GO:0005544">
    <property type="term" value="F:calcium-dependent phospholipid binding"/>
    <property type="evidence" value="ECO:0007669"/>
    <property type="project" value="UniProtKB-KW"/>
</dbReference>
<dbReference type="FunFam" id="1.10.220.10:FF:000010">
    <property type="entry name" value="Annexin"/>
    <property type="match status" value="1"/>
</dbReference>
<dbReference type="GO" id="GO:0012506">
    <property type="term" value="C:vesicle membrane"/>
    <property type="evidence" value="ECO:0007669"/>
    <property type="project" value="TreeGrafter"/>
</dbReference>
<evidence type="ECO:0000256" key="2">
    <source>
        <dbReference type="ARBA" id="ARBA00022737"/>
    </source>
</evidence>
<dbReference type="FunFam" id="1.10.220.10:FF:000001">
    <property type="entry name" value="Annexin"/>
    <property type="match status" value="1"/>
</dbReference>
<proteinExistence type="inferred from homology"/>
<dbReference type="AlphaFoldDB" id="A0AAJ6YFP8"/>
<accession>A0AAJ6YFP8</accession>
<dbReference type="GO" id="GO:0005737">
    <property type="term" value="C:cytoplasm"/>
    <property type="evidence" value="ECO:0007669"/>
    <property type="project" value="TreeGrafter"/>
</dbReference>
<dbReference type="PRINTS" id="PR00196">
    <property type="entry name" value="ANNEXIN"/>
</dbReference>
<keyword evidence="8" id="KW-1185">Reference proteome</keyword>
<sequence>MSYEYQGPPVAFPGQKPPTSFGVPPGTPSAPPNTPPNSQAPPSYVMPQPYSPYPNSYTSQPLPYLNMSGQSIHQSSMPQPSLAYSAQNFSTSQSTYGAQAFPSQQQIYSLPQPQNQLYPSQSQQPYSSQSLHHSYPVSQVQQSQTYNHLQPQQNPYPLQGFPSQQSSIISQNPAYAPSGSGSYPNLNSLEKSDPTIPIHSSGSSPYPSRGYSGGRASSGNFSYGGSISQMAPAPRMTQVSTKFSPTVIPFPNLDSRVDAEVLRKAMKGFGTDEKSIIQIIANRTNLQRQEIAIQFKTLYGKDLIRQLDVETSGNFNNLLIAMMTPLPQFYAKELYDAMRGIGTEESVLIEVLCTLSNHEIQEIKHSYETMYRKSLEDDIRNDTSGNFKRFLVSLSCGNRDETFQVNNAEAINDAKRLLQAGELRFGTDESTFNAILVQRNVAQLKQIFTEYYNITGHNIETAIDNEFSGNIKIGLLSIVKCIKNQASFFAEQLYKSMKGMGTNDRSLIRIIITRSEIDMGEIKQAFKYQYGQSLENFISDDCSGHYKKCLLTLIS</sequence>
<dbReference type="KEGG" id="csol:105361663"/>
<organism evidence="8 9">
    <name type="scientific">Ceratosolen solmsi marchali</name>
    <dbReference type="NCBI Taxonomy" id="326594"/>
    <lineage>
        <taxon>Eukaryota</taxon>
        <taxon>Metazoa</taxon>
        <taxon>Ecdysozoa</taxon>
        <taxon>Arthropoda</taxon>
        <taxon>Hexapoda</taxon>
        <taxon>Insecta</taxon>
        <taxon>Pterygota</taxon>
        <taxon>Neoptera</taxon>
        <taxon>Endopterygota</taxon>
        <taxon>Hymenoptera</taxon>
        <taxon>Apocrita</taxon>
        <taxon>Proctotrupomorpha</taxon>
        <taxon>Chalcidoidea</taxon>
        <taxon>Agaonidae</taxon>
        <taxon>Agaoninae</taxon>
        <taxon>Ceratosolen</taxon>
    </lineage>
</organism>
<evidence type="ECO:0000313" key="8">
    <source>
        <dbReference type="Proteomes" id="UP000695007"/>
    </source>
</evidence>